<evidence type="ECO:0000313" key="2">
    <source>
        <dbReference type="EMBL" id="PYH75135.1"/>
    </source>
</evidence>
<evidence type="ECO:0008006" key="4">
    <source>
        <dbReference type="Google" id="ProtNLM"/>
    </source>
</evidence>
<dbReference type="PANTHER" id="PTHR47843">
    <property type="entry name" value="BTB DOMAIN-CONTAINING PROTEIN-RELATED"/>
    <property type="match status" value="1"/>
</dbReference>
<dbReference type="AlphaFoldDB" id="A0A319BQY1"/>
<dbReference type="InterPro" id="IPR011333">
    <property type="entry name" value="SKP1/BTB/POZ_sf"/>
</dbReference>
<dbReference type="GeneID" id="37207125"/>
<dbReference type="EMBL" id="KZ821614">
    <property type="protein sequence ID" value="PYH75135.1"/>
    <property type="molecule type" value="Genomic_DNA"/>
</dbReference>
<dbReference type="OrthoDB" id="9997739at2759"/>
<organism evidence="2 3">
    <name type="scientific">Aspergillus vadensis (strain CBS 113365 / IMI 142717 / IBT 24658)</name>
    <dbReference type="NCBI Taxonomy" id="1448311"/>
    <lineage>
        <taxon>Eukaryota</taxon>
        <taxon>Fungi</taxon>
        <taxon>Dikarya</taxon>
        <taxon>Ascomycota</taxon>
        <taxon>Pezizomycotina</taxon>
        <taxon>Eurotiomycetes</taxon>
        <taxon>Eurotiomycetidae</taxon>
        <taxon>Eurotiales</taxon>
        <taxon>Aspergillaceae</taxon>
        <taxon>Aspergillus</taxon>
        <taxon>Aspergillus subgen. Circumdati</taxon>
    </lineage>
</organism>
<dbReference type="Proteomes" id="UP000248405">
    <property type="component" value="Unassembled WGS sequence"/>
</dbReference>
<evidence type="ECO:0000256" key="1">
    <source>
        <dbReference type="SAM" id="Coils"/>
    </source>
</evidence>
<dbReference type="RefSeq" id="XP_025568929.1">
    <property type="nucleotide sequence ID" value="XM_025702533.1"/>
</dbReference>
<keyword evidence="3" id="KW-1185">Reference proteome</keyword>
<gene>
    <name evidence="2" type="ORF">BO88DRAFT_327995</name>
</gene>
<dbReference type="Gene3D" id="3.30.710.10">
    <property type="entry name" value="Potassium Channel Kv1.1, Chain A"/>
    <property type="match status" value="1"/>
</dbReference>
<proteinExistence type="predicted"/>
<feature type="coiled-coil region" evidence="1">
    <location>
        <begin position="299"/>
        <end position="333"/>
    </location>
</feature>
<sequence>MEPRPNTSLYAKIFREPPIQVIVGSAKSSYFVHPEALSWCKNSALSARIEGPWRQHGDESPIDWSDFDEQTVECVLSYLYTQDYYVPQLEVTPDDGCKDEDDSKGRALFAEVNVGDILMLFIAPTGIEPSTPESVPDDQETLNRPLTPLSRCLKAGLPADNNHTAAGTCTYRASPNPDDRLGAEILIHAKVYCFAHRYCIRELEDFALQRLTKVLIIIDTETVAVFPYLADAIRIVYDSTPGASFQDNPARKLLSQYVALNYTRLESESFDQIMAEGGEFMVDLSHKLARRLNMSGIGAETLVEQIDDLHLQINQLSLDLHEQVTQLNSARKELMEWDSWNRGISGKYRKAKRKV</sequence>
<protein>
    <recommendedName>
        <fullName evidence="4">BTB domain-containing protein</fullName>
    </recommendedName>
</protein>
<reference evidence="2" key="1">
    <citation type="submission" date="2016-12" db="EMBL/GenBank/DDBJ databases">
        <title>The genomes of Aspergillus section Nigri reveals drivers in fungal speciation.</title>
        <authorList>
            <consortium name="DOE Joint Genome Institute"/>
            <person name="Vesth T.C."/>
            <person name="Nybo J."/>
            <person name="Theobald S."/>
            <person name="Brandl J."/>
            <person name="Frisvad J.C."/>
            <person name="Nielsen K.F."/>
            <person name="Lyhne E.K."/>
            <person name="Kogle M.E."/>
            <person name="Kuo A."/>
            <person name="Riley R."/>
            <person name="Clum A."/>
            <person name="Nolan M."/>
            <person name="Lipzen A."/>
            <person name="Salamov A."/>
            <person name="Henrissat B."/>
            <person name="Wiebenga A."/>
            <person name="De Vries R.P."/>
            <person name="Grigoriev I.V."/>
            <person name="Mortensen U.H."/>
            <person name="Andersen M.R."/>
            <person name="Baker S.E."/>
        </authorList>
    </citation>
    <scope>NUCLEOTIDE SEQUENCE [LARGE SCALE GENOMIC DNA]</scope>
    <source>
        <strain evidence="2">CBS 113365</strain>
    </source>
</reference>
<accession>A0A319BQY1</accession>
<evidence type="ECO:0000313" key="3">
    <source>
        <dbReference type="Proteomes" id="UP000248405"/>
    </source>
</evidence>
<keyword evidence="1" id="KW-0175">Coiled coil</keyword>
<name>A0A319BQY1_ASPVC</name>